<protein>
    <recommendedName>
        <fullName evidence="3">Endonuclease/exonuclease/phosphatase domain-containing protein</fullName>
    </recommendedName>
</protein>
<dbReference type="InParanoid" id="A0A2J7PUP1"/>
<reference evidence="1 2" key="1">
    <citation type="submission" date="2017-12" db="EMBL/GenBank/DDBJ databases">
        <title>Hemimetabolous genomes reveal molecular basis of termite eusociality.</title>
        <authorList>
            <person name="Harrison M.C."/>
            <person name="Jongepier E."/>
            <person name="Robertson H.M."/>
            <person name="Arning N."/>
            <person name="Bitard-Feildel T."/>
            <person name="Chao H."/>
            <person name="Childers C.P."/>
            <person name="Dinh H."/>
            <person name="Doddapaneni H."/>
            <person name="Dugan S."/>
            <person name="Gowin J."/>
            <person name="Greiner C."/>
            <person name="Han Y."/>
            <person name="Hu H."/>
            <person name="Hughes D.S.T."/>
            <person name="Huylmans A.-K."/>
            <person name="Kemena C."/>
            <person name="Kremer L.P.M."/>
            <person name="Lee S.L."/>
            <person name="Lopez-Ezquerra A."/>
            <person name="Mallet L."/>
            <person name="Monroy-Kuhn J.M."/>
            <person name="Moser A."/>
            <person name="Murali S.C."/>
            <person name="Muzny D.M."/>
            <person name="Otani S."/>
            <person name="Piulachs M.-D."/>
            <person name="Poelchau M."/>
            <person name="Qu J."/>
            <person name="Schaub F."/>
            <person name="Wada-Katsumata A."/>
            <person name="Worley K.C."/>
            <person name="Xie Q."/>
            <person name="Ylla G."/>
            <person name="Poulsen M."/>
            <person name="Gibbs R.A."/>
            <person name="Schal C."/>
            <person name="Richards S."/>
            <person name="Belles X."/>
            <person name="Korb J."/>
            <person name="Bornberg-Bauer E."/>
        </authorList>
    </citation>
    <scope>NUCLEOTIDE SEQUENCE [LARGE SCALE GENOMIC DNA]</scope>
    <source>
        <tissue evidence="1">Whole body</tissue>
    </source>
</reference>
<evidence type="ECO:0008006" key="3">
    <source>
        <dbReference type="Google" id="ProtNLM"/>
    </source>
</evidence>
<evidence type="ECO:0000313" key="1">
    <source>
        <dbReference type="EMBL" id="PNF20043.1"/>
    </source>
</evidence>
<sequence>MKILLGDFNAKVGREDILKQTIWNGSIHEISNDNGVRVVNFATPKNLTIESTVDLHRGINDFKRVYQPRSNLVKDENGDLLAESHNSLNRWRNYFSQLLNVHRVSTVRQTEIHTAEPLVPDPSPFGVEIAIAKLKRYKSPGSDMPDQWKESIILPVHKKGDKTDCSNYRGISLLSTSYKILSNILLSRFATCN</sequence>
<organism evidence="1 2">
    <name type="scientific">Cryptotermes secundus</name>
    <dbReference type="NCBI Taxonomy" id="105785"/>
    <lineage>
        <taxon>Eukaryota</taxon>
        <taxon>Metazoa</taxon>
        <taxon>Ecdysozoa</taxon>
        <taxon>Arthropoda</taxon>
        <taxon>Hexapoda</taxon>
        <taxon>Insecta</taxon>
        <taxon>Pterygota</taxon>
        <taxon>Neoptera</taxon>
        <taxon>Polyneoptera</taxon>
        <taxon>Dictyoptera</taxon>
        <taxon>Blattodea</taxon>
        <taxon>Blattoidea</taxon>
        <taxon>Termitoidae</taxon>
        <taxon>Kalotermitidae</taxon>
        <taxon>Cryptotermitinae</taxon>
        <taxon>Cryptotermes</taxon>
    </lineage>
</organism>
<evidence type="ECO:0000313" key="2">
    <source>
        <dbReference type="Proteomes" id="UP000235965"/>
    </source>
</evidence>
<dbReference type="AlphaFoldDB" id="A0A2J7PUP1"/>
<name>A0A2J7PUP1_9NEOP</name>
<proteinExistence type="predicted"/>
<dbReference type="PANTHER" id="PTHR19446">
    <property type="entry name" value="REVERSE TRANSCRIPTASES"/>
    <property type="match status" value="1"/>
</dbReference>
<keyword evidence="2" id="KW-1185">Reference proteome</keyword>
<comment type="caution">
    <text evidence="1">The sequence shown here is derived from an EMBL/GenBank/DDBJ whole genome shotgun (WGS) entry which is preliminary data.</text>
</comment>
<gene>
    <name evidence="1" type="ORF">B7P43_G05813</name>
</gene>
<dbReference type="EMBL" id="NEVH01021194">
    <property type="protein sequence ID" value="PNF20043.1"/>
    <property type="molecule type" value="Genomic_DNA"/>
</dbReference>
<dbReference type="Proteomes" id="UP000235965">
    <property type="component" value="Unassembled WGS sequence"/>
</dbReference>
<accession>A0A2J7PUP1</accession>